<dbReference type="Gene3D" id="2.60.120.1250">
    <property type="entry name" value="Peptidase M60, enhancin-like domain 1"/>
    <property type="match status" value="1"/>
</dbReference>
<dbReference type="RefSeq" id="XP_001326787.1">
    <property type="nucleotide sequence ID" value="XM_001326752.1"/>
</dbReference>
<dbReference type="KEGG" id="tva:4772565"/>
<dbReference type="GO" id="GO:0005886">
    <property type="term" value="C:plasma membrane"/>
    <property type="evidence" value="ECO:0000318"/>
    <property type="project" value="GO_Central"/>
</dbReference>
<reference evidence="2" key="1">
    <citation type="submission" date="2006-10" db="EMBL/GenBank/DDBJ databases">
        <authorList>
            <person name="Amadeo P."/>
            <person name="Zhao Q."/>
            <person name="Wortman J."/>
            <person name="Fraser-Liggett C."/>
            <person name="Carlton J."/>
        </authorList>
    </citation>
    <scope>NUCLEOTIDE SEQUENCE</scope>
    <source>
        <strain evidence="2">G3</strain>
    </source>
</reference>
<dbReference type="Proteomes" id="UP000001542">
    <property type="component" value="Unassembled WGS sequence"/>
</dbReference>
<feature type="domain" description="Peptidase M60" evidence="1">
    <location>
        <begin position="387"/>
        <end position="694"/>
    </location>
</feature>
<dbReference type="Pfam" id="PF17291">
    <property type="entry name" value="M60-like_N"/>
    <property type="match status" value="1"/>
</dbReference>
<dbReference type="PANTHER" id="PTHR15730:SF5">
    <property type="entry name" value="SI:CH211-210B2.2-RELATED"/>
    <property type="match status" value="1"/>
</dbReference>
<dbReference type="InterPro" id="IPR031161">
    <property type="entry name" value="Peptidase_M60_dom"/>
</dbReference>
<dbReference type="VEuPathDB" id="TrichDB:TVAG_392910"/>
<dbReference type="VEuPathDB" id="TrichDB:TVAGG3_0281410"/>
<dbReference type="EMBL" id="DS113268">
    <property type="protein sequence ID" value="EAY14564.1"/>
    <property type="molecule type" value="Genomic_DNA"/>
</dbReference>
<evidence type="ECO:0000313" key="2">
    <source>
        <dbReference type="EMBL" id="EAY14564.1"/>
    </source>
</evidence>
<dbReference type="PROSITE" id="PS51723">
    <property type="entry name" value="PEPTIDASE_M60"/>
    <property type="match status" value="1"/>
</dbReference>
<dbReference type="InterPro" id="IPR051244">
    <property type="entry name" value="TCAF"/>
</dbReference>
<reference evidence="2" key="2">
    <citation type="journal article" date="2007" name="Science">
        <title>Draft genome sequence of the sexually transmitted pathogen Trichomonas vaginalis.</title>
        <authorList>
            <person name="Carlton J.M."/>
            <person name="Hirt R.P."/>
            <person name="Silva J.C."/>
            <person name="Delcher A.L."/>
            <person name="Schatz M."/>
            <person name="Zhao Q."/>
            <person name="Wortman J.R."/>
            <person name="Bidwell S.L."/>
            <person name="Alsmark U.C.M."/>
            <person name="Besteiro S."/>
            <person name="Sicheritz-Ponten T."/>
            <person name="Noel C.J."/>
            <person name="Dacks J.B."/>
            <person name="Foster P.G."/>
            <person name="Simillion C."/>
            <person name="Van de Peer Y."/>
            <person name="Miranda-Saavedra D."/>
            <person name="Barton G.J."/>
            <person name="Westrop G.D."/>
            <person name="Mueller S."/>
            <person name="Dessi D."/>
            <person name="Fiori P.L."/>
            <person name="Ren Q."/>
            <person name="Paulsen I."/>
            <person name="Zhang H."/>
            <person name="Bastida-Corcuera F.D."/>
            <person name="Simoes-Barbosa A."/>
            <person name="Brown M.T."/>
            <person name="Hayes R.D."/>
            <person name="Mukherjee M."/>
            <person name="Okumura C.Y."/>
            <person name="Schneider R."/>
            <person name="Smith A.J."/>
            <person name="Vanacova S."/>
            <person name="Villalvazo M."/>
            <person name="Haas B.J."/>
            <person name="Pertea M."/>
            <person name="Feldblyum T.V."/>
            <person name="Utterback T.R."/>
            <person name="Shu C.L."/>
            <person name="Osoegawa K."/>
            <person name="de Jong P.J."/>
            <person name="Hrdy I."/>
            <person name="Horvathova L."/>
            <person name="Zubacova Z."/>
            <person name="Dolezal P."/>
            <person name="Malik S.B."/>
            <person name="Logsdon J.M. Jr."/>
            <person name="Henze K."/>
            <person name="Gupta A."/>
            <person name="Wang C.C."/>
            <person name="Dunne R.L."/>
            <person name="Upcroft J.A."/>
            <person name="Upcroft P."/>
            <person name="White O."/>
            <person name="Salzberg S.L."/>
            <person name="Tang P."/>
            <person name="Chiu C.-H."/>
            <person name="Lee Y.-S."/>
            <person name="Embley T.M."/>
            <person name="Coombs G.H."/>
            <person name="Mottram J.C."/>
            <person name="Tachezy J."/>
            <person name="Fraser-Liggett C.M."/>
            <person name="Johnson P.J."/>
        </authorList>
    </citation>
    <scope>NUCLEOTIDE SEQUENCE [LARGE SCALE GENOMIC DNA]</scope>
    <source>
        <strain evidence="2">G3</strain>
    </source>
</reference>
<gene>
    <name evidence="2" type="ORF">TVAG_392910</name>
</gene>
<sequence length="725" mass="82781">MGCAHSKESPQVAQTQRIQRVLSSKSGQLVKLDMNDPMTEILIQFTTITEGVESIICPPGMVPIAILEQQCFCIATAALTINEDEQTNVRLPIIAASIAKPGKLLCLGHIQMLSNYYISKNSYSTFFHNLFIWLTSKQLLSSNVLLLNINERYESQLVKIVRALGFIVDKGDFKKDFSRYNLIICASTLKMTPEEMDKFLRYANNGGSICCCYCPSFSTQEECFNINSFLLEFGLSFMDCSINSETSEPIKTNIPVTYDLVKNKPLPLMVNTFKEMMALNNFNSETIDDFVTELRYVCLSCKGRYSNVLCDILSACWDYLNQTNIRNEDGFLDPNIIQNIIIVLIIDVYNQLPIDKLSVIPDCSTFPGLAKIREFKEYTIEIPIHEQTLHSTGLWLPPGVTATCKIEDNFTDNIAIQIGAHSQSLVSQPPPWKRWPHVVMAYKVNNGVTEIFSQVGGMVYIGVAETSVSSLKMTFTNCALYPRAIRSDPKIFEQTQNFDVPWSEISANNVTFVLPTVEFKKIYDMNEIFKYYDDYIEIVAKIMNYNIPRPFRVVFDVQTPDDLPVPGYPITIPIDSINNLFYNLEEPNCDLFDLLTSIATSCLREGYFDSETERALSQIVIAQIFMDKYDGFDVESDESFQVTQLFHELWRIHRKINNTALFQIIRESMSPDGPEYYDDEERWTAFTRDLSHITQLNLTKIFERLKRIPLNISANLEMFPACPDD</sequence>
<keyword evidence="3" id="KW-1185">Reference proteome</keyword>
<dbReference type="InterPro" id="IPR035423">
    <property type="entry name" value="M60-like_N"/>
</dbReference>
<dbReference type="OrthoDB" id="10260387at2759"/>
<dbReference type="PANTHER" id="PTHR15730">
    <property type="entry name" value="EXPERIMENTAL AUTOIMMUNE PROSTATITIS ANTIGEN 2-RELATED"/>
    <property type="match status" value="1"/>
</dbReference>
<name>A2DY87_TRIV3</name>
<dbReference type="InParanoid" id="A2DY87"/>
<dbReference type="SMART" id="SM01276">
    <property type="entry name" value="M60-like"/>
    <property type="match status" value="1"/>
</dbReference>
<evidence type="ECO:0000313" key="3">
    <source>
        <dbReference type="Proteomes" id="UP000001542"/>
    </source>
</evidence>
<protein>
    <recommendedName>
        <fullName evidence="1">Peptidase M60 domain-containing protein</fullName>
    </recommendedName>
</protein>
<accession>A2DY87</accession>
<dbReference type="AlphaFoldDB" id="A2DY87"/>
<organism evidence="2 3">
    <name type="scientific">Trichomonas vaginalis (strain ATCC PRA-98 / G3)</name>
    <dbReference type="NCBI Taxonomy" id="412133"/>
    <lineage>
        <taxon>Eukaryota</taxon>
        <taxon>Metamonada</taxon>
        <taxon>Parabasalia</taxon>
        <taxon>Trichomonadida</taxon>
        <taxon>Trichomonadidae</taxon>
        <taxon>Trichomonas</taxon>
    </lineage>
</organism>
<evidence type="ECO:0000259" key="1">
    <source>
        <dbReference type="PROSITE" id="PS51723"/>
    </source>
</evidence>
<proteinExistence type="predicted"/>
<dbReference type="GO" id="GO:0044325">
    <property type="term" value="F:transmembrane transporter binding"/>
    <property type="evidence" value="ECO:0000318"/>
    <property type="project" value="GO_Central"/>
</dbReference>